<name>A0AAN8PDL7_PATCE</name>
<dbReference type="InterPro" id="IPR003599">
    <property type="entry name" value="Ig_sub"/>
</dbReference>
<protein>
    <recommendedName>
        <fullName evidence="4">Ig-like domain-containing protein</fullName>
    </recommendedName>
</protein>
<dbReference type="SMART" id="SM00409">
    <property type="entry name" value="IG"/>
    <property type="match status" value="4"/>
</dbReference>
<gene>
    <name evidence="5" type="ORF">SNE40_014824</name>
</gene>
<feature type="domain" description="Ig-like" evidence="4">
    <location>
        <begin position="30"/>
        <end position="128"/>
    </location>
</feature>
<dbReference type="InterPro" id="IPR013783">
    <property type="entry name" value="Ig-like_fold"/>
</dbReference>
<dbReference type="InterPro" id="IPR036179">
    <property type="entry name" value="Ig-like_dom_sf"/>
</dbReference>
<dbReference type="Proteomes" id="UP001347796">
    <property type="component" value="Unassembled WGS sequence"/>
</dbReference>
<evidence type="ECO:0000313" key="5">
    <source>
        <dbReference type="EMBL" id="KAK6176562.1"/>
    </source>
</evidence>
<dbReference type="SMART" id="SM00408">
    <property type="entry name" value="IGc2"/>
    <property type="match status" value="2"/>
</dbReference>
<dbReference type="PROSITE" id="PS50835">
    <property type="entry name" value="IG_LIKE"/>
    <property type="match status" value="3"/>
</dbReference>
<keyword evidence="6" id="KW-1185">Reference proteome</keyword>
<dbReference type="InterPro" id="IPR003598">
    <property type="entry name" value="Ig_sub2"/>
</dbReference>
<accession>A0AAN8PDL7</accession>
<feature type="domain" description="Ig-like" evidence="4">
    <location>
        <begin position="345"/>
        <end position="431"/>
    </location>
</feature>
<reference evidence="5 6" key="1">
    <citation type="submission" date="2024-01" db="EMBL/GenBank/DDBJ databases">
        <title>The genome of the rayed Mediterranean limpet Patella caerulea (Linnaeus, 1758).</title>
        <authorList>
            <person name="Anh-Thu Weber A."/>
            <person name="Halstead-Nussloch G."/>
        </authorList>
    </citation>
    <scope>NUCLEOTIDE SEQUENCE [LARGE SCALE GENOMIC DNA]</scope>
    <source>
        <strain evidence="5">AATW-2023a</strain>
        <tissue evidence="5">Whole specimen</tissue>
    </source>
</reference>
<dbReference type="Gene3D" id="2.60.40.10">
    <property type="entry name" value="Immunoglobulins"/>
    <property type="match status" value="4"/>
</dbReference>
<sequence length="461" mass="51456">MVIKLLTTVGLLQLLVGHNGQLITIVEKEPLTDNVRFTKEPKDTVVLSPVEEIKLDCLANFTNKPITYKWYKIEVVGKTQIIDGQGFTFVEDGILFNTTLKNGEQSGIYQCEANATNYSILSRTARVTFAVAVPTGSIPRQPIRGFQYASIVISSDIRRFSIQDLEYKWMKGTNSTSAIPIPLDSHRIFTSHDGILYFGELKLEDAGEYTAQATFRIIEDNNTMYLGDPTKNQQTSKTVTLTVQPQAKPSEEELIIGDHFPQAFPRQPTFGQTIDLECFAFGSPLTYSWTFNGEPLKNKTRLSDNNRRMSIPDAQLDDEGNYTCTAANNSTNTSRNLLLQIEGRPIFSLALSDGEVKENAFHKLICLSYGPAKPVITWYRNGEPIRNITDRYYADGKSFIILSPKIGRDDGIFQCAAKNAYGTIYSTAKITIGAVPPKENHGITTSSFIILNIILLFVPFL</sequence>
<keyword evidence="3" id="KW-0732">Signal</keyword>
<dbReference type="GO" id="GO:0098609">
    <property type="term" value="P:cell-cell adhesion"/>
    <property type="evidence" value="ECO:0007669"/>
    <property type="project" value="TreeGrafter"/>
</dbReference>
<proteinExistence type="predicted"/>
<evidence type="ECO:0000256" key="1">
    <source>
        <dbReference type="ARBA" id="ARBA00022737"/>
    </source>
</evidence>
<dbReference type="PANTHER" id="PTHR44170:SF6">
    <property type="entry name" value="CONTACTIN"/>
    <property type="match status" value="1"/>
</dbReference>
<feature type="chain" id="PRO_5042825369" description="Ig-like domain-containing protein" evidence="3">
    <location>
        <begin position="21"/>
        <end position="461"/>
    </location>
</feature>
<keyword evidence="2" id="KW-1015">Disulfide bond</keyword>
<dbReference type="EMBL" id="JAZGQO010000010">
    <property type="protein sequence ID" value="KAK6176562.1"/>
    <property type="molecule type" value="Genomic_DNA"/>
</dbReference>
<dbReference type="Pfam" id="PF13895">
    <property type="entry name" value="Ig_2"/>
    <property type="match status" value="1"/>
</dbReference>
<dbReference type="Pfam" id="PF07679">
    <property type="entry name" value="I-set"/>
    <property type="match status" value="1"/>
</dbReference>
<evidence type="ECO:0000259" key="4">
    <source>
        <dbReference type="PROSITE" id="PS50835"/>
    </source>
</evidence>
<dbReference type="InterPro" id="IPR007110">
    <property type="entry name" value="Ig-like_dom"/>
</dbReference>
<evidence type="ECO:0000256" key="3">
    <source>
        <dbReference type="SAM" id="SignalP"/>
    </source>
</evidence>
<dbReference type="SUPFAM" id="SSF48726">
    <property type="entry name" value="Immunoglobulin"/>
    <property type="match status" value="3"/>
</dbReference>
<keyword evidence="1" id="KW-0677">Repeat</keyword>
<comment type="caution">
    <text evidence="5">The sequence shown here is derived from an EMBL/GenBank/DDBJ whole genome shotgun (WGS) entry which is preliminary data.</text>
</comment>
<dbReference type="InterPro" id="IPR013098">
    <property type="entry name" value="Ig_I-set"/>
</dbReference>
<dbReference type="Pfam" id="PF13927">
    <property type="entry name" value="Ig_3"/>
    <property type="match status" value="1"/>
</dbReference>
<dbReference type="GO" id="GO:0016020">
    <property type="term" value="C:membrane"/>
    <property type="evidence" value="ECO:0007669"/>
    <property type="project" value="UniProtKB-SubCell"/>
</dbReference>
<evidence type="ECO:0000256" key="2">
    <source>
        <dbReference type="ARBA" id="ARBA00023157"/>
    </source>
</evidence>
<feature type="domain" description="Ig-like" evidence="4">
    <location>
        <begin position="261"/>
        <end position="340"/>
    </location>
</feature>
<evidence type="ECO:0000313" key="6">
    <source>
        <dbReference type="Proteomes" id="UP001347796"/>
    </source>
</evidence>
<organism evidence="5 6">
    <name type="scientific">Patella caerulea</name>
    <name type="common">Rayed Mediterranean limpet</name>
    <dbReference type="NCBI Taxonomy" id="87958"/>
    <lineage>
        <taxon>Eukaryota</taxon>
        <taxon>Metazoa</taxon>
        <taxon>Spiralia</taxon>
        <taxon>Lophotrochozoa</taxon>
        <taxon>Mollusca</taxon>
        <taxon>Gastropoda</taxon>
        <taxon>Patellogastropoda</taxon>
        <taxon>Patelloidea</taxon>
        <taxon>Patellidae</taxon>
        <taxon>Patella</taxon>
    </lineage>
</organism>
<feature type="signal peptide" evidence="3">
    <location>
        <begin position="1"/>
        <end position="20"/>
    </location>
</feature>
<dbReference type="AlphaFoldDB" id="A0AAN8PDL7"/>
<dbReference type="PANTHER" id="PTHR44170">
    <property type="entry name" value="PROTEIN SIDEKICK"/>
    <property type="match status" value="1"/>
</dbReference>